<organism evidence="1 2">
    <name type="scientific">Acinetobacter junii</name>
    <dbReference type="NCBI Taxonomy" id="40215"/>
    <lineage>
        <taxon>Bacteria</taxon>
        <taxon>Pseudomonadati</taxon>
        <taxon>Pseudomonadota</taxon>
        <taxon>Gammaproteobacteria</taxon>
        <taxon>Moraxellales</taxon>
        <taxon>Moraxellaceae</taxon>
        <taxon>Acinetobacter</taxon>
    </lineage>
</organism>
<comment type="caution">
    <text evidence="1">The sequence shown here is derived from an EMBL/GenBank/DDBJ whole genome shotgun (WGS) entry which is preliminary data.</text>
</comment>
<protein>
    <submittedName>
        <fullName evidence="1">Uncharacterized protein</fullName>
    </submittedName>
</protein>
<dbReference type="EMBL" id="QEWH01000050">
    <property type="protein sequence ID" value="RBA47059.1"/>
    <property type="molecule type" value="Genomic_DNA"/>
</dbReference>
<gene>
    <name evidence="1" type="ORF">DC346_09470</name>
</gene>
<proteinExistence type="predicted"/>
<dbReference type="Proteomes" id="UP000253688">
    <property type="component" value="Unassembled WGS sequence"/>
</dbReference>
<sequence length="78" mass="9237">MQKLNISCKKCMIFKTVQNIDNNYAIQLAKIFLVSWHTKFIFILDNNSLNLSNNKLSMKFAWMNALTSVFFFHKIYPL</sequence>
<evidence type="ECO:0000313" key="2">
    <source>
        <dbReference type="Proteomes" id="UP000253688"/>
    </source>
</evidence>
<reference evidence="1 2" key="1">
    <citation type="submission" date="2018-04" db="EMBL/GenBank/DDBJ databases">
        <title>Acinetobacter junii Genome sequencing and assembly.</title>
        <authorList>
            <person name="Su J."/>
            <person name="Rensing C."/>
            <person name="Mazhar H.S."/>
        </authorList>
    </citation>
    <scope>NUCLEOTIDE SEQUENCE [LARGE SCALE GENOMIC DNA]</scope>
    <source>
        <strain evidence="1 2">SC22</strain>
    </source>
</reference>
<dbReference type="AlphaFoldDB" id="A0A365PIC0"/>
<evidence type="ECO:0000313" key="1">
    <source>
        <dbReference type="EMBL" id="RBA47059.1"/>
    </source>
</evidence>
<name>A0A365PIC0_ACIJU</name>
<accession>A0A365PIC0</accession>